<accession>A0A9X6VCQ2</accession>
<dbReference type="EMBL" id="NTUS01000026">
    <property type="protein sequence ID" value="PFB08067.1"/>
    <property type="molecule type" value="Genomic_DNA"/>
</dbReference>
<gene>
    <name evidence="1" type="ORF">CN398_10130</name>
</gene>
<organism evidence="1 2">
    <name type="scientific">Bacillus thuringiensis</name>
    <dbReference type="NCBI Taxonomy" id="1428"/>
    <lineage>
        <taxon>Bacteria</taxon>
        <taxon>Bacillati</taxon>
        <taxon>Bacillota</taxon>
        <taxon>Bacilli</taxon>
        <taxon>Bacillales</taxon>
        <taxon>Bacillaceae</taxon>
        <taxon>Bacillus</taxon>
        <taxon>Bacillus cereus group</taxon>
    </lineage>
</organism>
<sequence length="99" mass="12078">MTHYRRAVQQAKNAYPCVNPKIRKFNKYMVFVLDSGASRTISNPLYKEPSIQEIEEFEIKRMEFIYHYLGQKYQCTDYAYRYLKENKILKDFIENKVYK</sequence>
<evidence type="ECO:0000313" key="2">
    <source>
        <dbReference type="Proteomes" id="UP000220397"/>
    </source>
</evidence>
<dbReference type="AlphaFoldDB" id="A0A9X6VCQ2"/>
<proteinExistence type="predicted"/>
<dbReference type="RefSeq" id="WP_098368892.1">
    <property type="nucleotide sequence ID" value="NZ_CAKJXA010000023.1"/>
</dbReference>
<comment type="caution">
    <text evidence="1">The sequence shown here is derived from an EMBL/GenBank/DDBJ whole genome shotgun (WGS) entry which is preliminary data.</text>
</comment>
<name>A0A9X6VCQ2_BACTU</name>
<reference evidence="1 2" key="1">
    <citation type="submission" date="2017-09" db="EMBL/GenBank/DDBJ databases">
        <title>Large-scale bioinformatics analysis of Bacillus genomes uncovers conserved roles of natural products in bacterial physiology.</title>
        <authorList>
            <consortium name="Agbiome Team Llc"/>
            <person name="Bleich R.M."/>
            <person name="Kirk G.J."/>
            <person name="Santa Maria K.C."/>
            <person name="Allen S.E."/>
            <person name="Farag S."/>
            <person name="Shank E.A."/>
            <person name="Bowers A."/>
        </authorList>
    </citation>
    <scope>NUCLEOTIDE SEQUENCE [LARGE SCALE GENOMIC DNA]</scope>
    <source>
        <strain evidence="1 2">AFS015413</strain>
    </source>
</reference>
<evidence type="ECO:0000313" key="1">
    <source>
        <dbReference type="EMBL" id="PFB08067.1"/>
    </source>
</evidence>
<dbReference type="Proteomes" id="UP000220397">
    <property type="component" value="Unassembled WGS sequence"/>
</dbReference>
<protein>
    <submittedName>
        <fullName evidence="1">Uncharacterized protein</fullName>
    </submittedName>
</protein>